<dbReference type="STRING" id="760192.Halhy_1396"/>
<dbReference type="InterPro" id="IPR025857">
    <property type="entry name" value="MacB_PCD"/>
</dbReference>
<evidence type="ECO:0000313" key="11">
    <source>
        <dbReference type="Proteomes" id="UP000008461"/>
    </source>
</evidence>
<organism evidence="10 11">
    <name type="scientific">Haliscomenobacter hydrossis (strain ATCC 27775 / DSM 1100 / LMG 10767 / O)</name>
    <dbReference type="NCBI Taxonomy" id="760192"/>
    <lineage>
        <taxon>Bacteria</taxon>
        <taxon>Pseudomonadati</taxon>
        <taxon>Bacteroidota</taxon>
        <taxon>Saprospiria</taxon>
        <taxon>Saprospirales</taxon>
        <taxon>Haliscomenobacteraceae</taxon>
        <taxon>Haliscomenobacter</taxon>
    </lineage>
</organism>
<dbReference type="OrthoDB" id="9770036at2"/>
<evidence type="ECO:0000256" key="1">
    <source>
        <dbReference type="ARBA" id="ARBA00004651"/>
    </source>
</evidence>
<evidence type="ECO:0000259" key="9">
    <source>
        <dbReference type="Pfam" id="PF12704"/>
    </source>
</evidence>
<dbReference type="InterPro" id="IPR003838">
    <property type="entry name" value="ABC3_permease_C"/>
</dbReference>
<sequence length="419" mass="45862">MKRSLTLEIALTHLLTKRKQTIVAMLGVTFGISMFLVMISFMTGVNDFTKRLAMDEAPDIRIYNPLEIEKNTIIAKAAEDTSGNLYLVHHQRPKNVLPKLPNSLMLAKVLESMPEIKGVAPQVATQVFFNNGPIRISGSLLGIDVKRQGELFTLGQKMDAGQLIDLLGINDGVLLGYGLAKTMNVGVGDRVSITTSEGNILMLRVVGIFSYGMADFDNARAYATLATVQKVMQRDPSFITDLHLKMYDNARAKAMAEQISKQFGVHAEDWTTANASLLAGESIRFVMTGVISFTLLLVAGFGIYNIMNMNIINKLKDIAILKATGFESRQIVGIFLWQSAIIGVMGGTIGLLLGYGFCVALSHTPFPNGDIIRIETMPVNFFPQHYIMGFCFGVITTILAGFFPSLKAAKVDPVQIIRG</sequence>
<dbReference type="GO" id="GO:0044874">
    <property type="term" value="P:lipoprotein localization to outer membrane"/>
    <property type="evidence" value="ECO:0007669"/>
    <property type="project" value="TreeGrafter"/>
</dbReference>
<dbReference type="PANTHER" id="PTHR30489:SF0">
    <property type="entry name" value="LIPOPROTEIN-RELEASING SYSTEM TRANSMEMBRANE PROTEIN LOLE"/>
    <property type="match status" value="1"/>
</dbReference>
<evidence type="ECO:0000256" key="2">
    <source>
        <dbReference type="ARBA" id="ARBA00005236"/>
    </source>
</evidence>
<proteinExistence type="inferred from homology"/>
<feature type="domain" description="MacB-like periplasmic core" evidence="9">
    <location>
        <begin position="21"/>
        <end position="261"/>
    </location>
</feature>
<evidence type="ECO:0000313" key="10">
    <source>
        <dbReference type="EMBL" id="AEE49291.1"/>
    </source>
</evidence>
<dbReference type="PANTHER" id="PTHR30489">
    <property type="entry name" value="LIPOPROTEIN-RELEASING SYSTEM TRANSMEMBRANE PROTEIN LOLE"/>
    <property type="match status" value="1"/>
</dbReference>
<feature type="transmembrane region" description="Helical" evidence="7">
    <location>
        <begin position="21"/>
        <end position="42"/>
    </location>
</feature>
<dbReference type="Pfam" id="PF02687">
    <property type="entry name" value="FtsX"/>
    <property type="match status" value="1"/>
</dbReference>
<dbReference type="GO" id="GO:0098797">
    <property type="term" value="C:plasma membrane protein complex"/>
    <property type="evidence" value="ECO:0007669"/>
    <property type="project" value="TreeGrafter"/>
</dbReference>
<feature type="transmembrane region" description="Helical" evidence="7">
    <location>
        <begin position="285"/>
        <end position="306"/>
    </location>
</feature>
<feature type="transmembrane region" description="Helical" evidence="7">
    <location>
        <begin position="386"/>
        <end position="406"/>
    </location>
</feature>
<dbReference type="Pfam" id="PF12704">
    <property type="entry name" value="MacB_PCD"/>
    <property type="match status" value="1"/>
</dbReference>
<comment type="similarity">
    <text evidence="2">Belongs to the ABC-4 integral membrane protein family. LolC/E subfamily.</text>
</comment>
<dbReference type="InterPro" id="IPR051447">
    <property type="entry name" value="Lipoprotein-release_system"/>
</dbReference>
<dbReference type="EMBL" id="CP002691">
    <property type="protein sequence ID" value="AEE49291.1"/>
    <property type="molecule type" value="Genomic_DNA"/>
</dbReference>
<comment type="subcellular location">
    <subcellularLocation>
        <location evidence="1">Cell membrane</location>
        <topology evidence="1">Multi-pass membrane protein</topology>
    </subcellularLocation>
</comment>
<keyword evidence="3" id="KW-1003">Cell membrane</keyword>
<feature type="transmembrane region" description="Helical" evidence="7">
    <location>
        <begin position="331"/>
        <end position="357"/>
    </location>
</feature>
<evidence type="ECO:0000256" key="7">
    <source>
        <dbReference type="SAM" id="Phobius"/>
    </source>
</evidence>
<reference key="2">
    <citation type="submission" date="2011-04" db="EMBL/GenBank/DDBJ databases">
        <title>Complete sequence of chromosome of Haliscomenobacter hydrossis DSM 1100.</title>
        <authorList>
            <consortium name="US DOE Joint Genome Institute (JGI-PGF)"/>
            <person name="Lucas S."/>
            <person name="Han J."/>
            <person name="Lapidus A."/>
            <person name="Bruce D."/>
            <person name="Goodwin L."/>
            <person name="Pitluck S."/>
            <person name="Peters L."/>
            <person name="Kyrpides N."/>
            <person name="Mavromatis K."/>
            <person name="Ivanova N."/>
            <person name="Ovchinnikova G."/>
            <person name="Pagani I."/>
            <person name="Daligault H."/>
            <person name="Detter J.C."/>
            <person name="Han C."/>
            <person name="Land M."/>
            <person name="Hauser L."/>
            <person name="Markowitz V."/>
            <person name="Cheng J.-F."/>
            <person name="Hugenholtz P."/>
            <person name="Woyke T."/>
            <person name="Wu D."/>
            <person name="Verbarg S."/>
            <person name="Frueling A."/>
            <person name="Brambilla E."/>
            <person name="Klenk H.-P."/>
            <person name="Eisen J.A."/>
        </authorList>
    </citation>
    <scope>NUCLEOTIDE SEQUENCE</scope>
    <source>
        <strain>DSM 1100</strain>
    </source>
</reference>
<dbReference type="RefSeq" id="WP_013763845.1">
    <property type="nucleotide sequence ID" value="NC_015510.1"/>
</dbReference>
<name>F4KWA3_HALH1</name>
<keyword evidence="4 7" id="KW-0812">Transmembrane</keyword>
<evidence type="ECO:0000256" key="3">
    <source>
        <dbReference type="ARBA" id="ARBA00022475"/>
    </source>
</evidence>
<keyword evidence="6 7" id="KW-0472">Membrane</keyword>
<evidence type="ECO:0000256" key="6">
    <source>
        <dbReference type="ARBA" id="ARBA00023136"/>
    </source>
</evidence>
<dbReference type="KEGG" id="hhy:Halhy_1396"/>
<evidence type="ECO:0000256" key="5">
    <source>
        <dbReference type="ARBA" id="ARBA00022989"/>
    </source>
</evidence>
<keyword evidence="5 7" id="KW-1133">Transmembrane helix</keyword>
<feature type="domain" description="ABC3 transporter permease C-terminal" evidence="8">
    <location>
        <begin position="290"/>
        <end position="413"/>
    </location>
</feature>
<evidence type="ECO:0000259" key="8">
    <source>
        <dbReference type="Pfam" id="PF02687"/>
    </source>
</evidence>
<reference evidence="10 11" key="1">
    <citation type="journal article" date="2011" name="Stand. Genomic Sci.">
        <title>Complete genome sequence of Haliscomenobacter hydrossis type strain (O).</title>
        <authorList>
            <consortium name="US DOE Joint Genome Institute (JGI-PGF)"/>
            <person name="Daligault H."/>
            <person name="Lapidus A."/>
            <person name="Zeytun A."/>
            <person name="Nolan M."/>
            <person name="Lucas S."/>
            <person name="Del Rio T.G."/>
            <person name="Tice H."/>
            <person name="Cheng J.F."/>
            <person name="Tapia R."/>
            <person name="Han C."/>
            <person name="Goodwin L."/>
            <person name="Pitluck S."/>
            <person name="Liolios K."/>
            <person name="Pagani I."/>
            <person name="Ivanova N."/>
            <person name="Huntemann M."/>
            <person name="Mavromatis K."/>
            <person name="Mikhailova N."/>
            <person name="Pati A."/>
            <person name="Chen A."/>
            <person name="Palaniappan K."/>
            <person name="Land M."/>
            <person name="Hauser L."/>
            <person name="Brambilla E.M."/>
            <person name="Rohde M."/>
            <person name="Verbarg S."/>
            <person name="Goker M."/>
            <person name="Bristow J."/>
            <person name="Eisen J.A."/>
            <person name="Markowitz V."/>
            <person name="Hugenholtz P."/>
            <person name="Kyrpides N.C."/>
            <person name="Klenk H.P."/>
            <person name="Woyke T."/>
        </authorList>
    </citation>
    <scope>NUCLEOTIDE SEQUENCE [LARGE SCALE GENOMIC DNA]</scope>
    <source>
        <strain evidence="11">ATCC 27775 / DSM 1100 / LMG 10767 / O</strain>
    </source>
</reference>
<dbReference type="eggNOG" id="COG4591">
    <property type="taxonomic scope" value="Bacteria"/>
</dbReference>
<dbReference type="Proteomes" id="UP000008461">
    <property type="component" value="Chromosome"/>
</dbReference>
<dbReference type="AlphaFoldDB" id="F4KWA3"/>
<dbReference type="HOGENOM" id="CLU_000604_8_1_10"/>
<protein>
    <recommendedName>
        <fullName evidence="12">ABC transporter permease</fullName>
    </recommendedName>
</protein>
<keyword evidence="11" id="KW-1185">Reference proteome</keyword>
<gene>
    <name evidence="10" type="ordered locus">Halhy_1396</name>
</gene>
<evidence type="ECO:0008006" key="12">
    <source>
        <dbReference type="Google" id="ProtNLM"/>
    </source>
</evidence>
<evidence type="ECO:0000256" key="4">
    <source>
        <dbReference type="ARBA" id="ARBA00022692"/>
    </source>
</evidence>
<accession>F4KWA3</accession>